<dbReference type="InterPro" id="IPR036961">
    <property type="entry name" value="Kinesin_motor_dom_sf"/>
</dbReference>
<name>A0A6G0YN77_APHCR</name>
<dbReference type="GO" id="GO:0005741">
    <property type="term" value="C:mitochondrial outer membrane"/>
    <property type="evidence" value="ECO:0007669"/>
    <property type="project" value="UniProtKB-SubCell"/>
</dbReference>
<dbReference type="InterPro" id="IPR001752">
    <property type="entry name" value="Kinesin_motor_dom"/>
</dbReference>
<reference evidence="25 26" key="1">
    <citation type="submission" date="2019-08" db="EMBL/GenBank/DDBJ databases">
        <title>Whole genome of Aphis craccivora.</title>
        <authorList>
            <person name="Voronova N.V."/>
            <person name="Shulinski R.S."/>
            <person name="Bandarenka Y.V."/>
            <person name="Zhorov D.G."/>
            <person name="Warner D."/>
        </authorList>
    </citation>
    <scope>NUCLEOTIDE SEQUENCE [LARGE SCALE GENOMIC DNA]</scope>
    <source>
        <strain evidence="25">180601</strain>
        <tissue evidence="25">Whole Body</tissue>
    </source>
</reference>
<evidence type="ECO:0000256" key="22">
    <source>
        <dbReference type="SAM" id="Coils"/>
    </source>
</evidence>
<evidence type="ECO:0000313" key="25">
    <source>
        <dbReference type="EMBL" id="KAF0759074.1"/>
    </source>
</evidence>
<dbReference type="Proteomes" id="UP000478052">
    <property type="component" value="Unassembled WGS sequence"/>
</dbReference>
<evidence type="ECO:0000256" key="12">
    <source>
        <dbReference type="ARBA" id="ARBA00023136"/>
    </source>
</evidence>
<dbReference type="SUPFAM" id="SSF52540">
    <property type="entry name" value="P-loop containing nucleoside triphosphate hydrolases"/>
    <property type="match status" value="1"/>
</dbReference>
<evidence type="ECO:0000259" key="24">
    <source>
        <dbReference type="PROSITE" id="PS50067"/>
    </source>
</evidence>
<evidence type="ECO:0000313" key="26">
    <source>
        <dbReference type="Proteomes" id="UP000478052"/>
    </source>
</evidence>
<dbReference type="InterPro" id="IPR013078">
    <property type="entry name" value="His_Pase_superF_clade-1"/>
</dbReference>
<feature type="binding site" evidence="20">
    <location>
        <begin position="161"/>
        <end position="168"/>
    </location>
    <ligand>
        <name>ATP</name>
        <dbReference type="ChEBI" id="CHEBI:30616"/>
    </ligand>
</feature>
<comment type="similarity">
    <text evidence="3">Belongs to the phosphoglycerate mutase family. BPG-dependent PGAM subfamily.</text>
</comment>
<comment type="catalytic activity">
    <reaction evidence="17">
        <text>O-phospho-L-seryl-[protein] + H2O = L-seryl-[protein] + phosphate</text>
        <dbReference type="Rhea" id="RHEA:20629"/>
        <dbReference type="Rhea" id="RHEA-COMP:9863"/>
        <dbReference type="Rhea" id="RHEA-COMP:11604"/>
        <dbReference type="ChEBI" id="CHEBI:15377"/>
        <dbReference type="ChEBI" id="CHEBI:29999"/>
        <dbReference type="ChEBI" id="CHEBI:43474"/>
        <dbReference type="ChEBI" id="CHEBI:83421"/>
        <dbReference type="EC" id="3.1.3.16"/>
    </reaction>
</comment>
<evidence type="ECO:0000256" key="11">
    <source>
        <dbReference type="ARBA" id="ARBA00023128"/>
    </source>
</evidence>
<keyword evidence="11" id="KW-0496">Mitochondrion</keyword>
<keyword evidence="26" id="KW-1185">Reference proteome</keyword>
<dbReference type="Pfam" id="PF00225">
    <property type="entry name" value="Kinesin"/>
    <property type="match status" value="1"/>
</dbReference>
<keyword evidence="10 22" id="KW-0175">Coiled coil</keyword>
<dbReference type="PANTHER" id="PTHR47969:SF15">
    <property type="entry name" value="CHROMOSOME-ASSOCIATED KINESIN KIF4A-RELATED"/>
    <property type="match status" value="1"/>
</dbReference>
<comment type="subcellular location">
    <subcellularLocation>
        <location evidence="1">Cytoplasm</location>
        <location evidence="1">Cytoskeleton</location>
    </subcellularLocation>
    <subcellularLocation>
        <location evidence="2">Mitochondrion outer membrane</location>
    </subcellularLocation>
</comment>
<dbReference type="GO" id="GO:0005874">
    <property type="term" value="C:microtubule"/>
    <property type="evidence" value="ECO:0007669"/>
    <property type="project" value="UniProtKB-KW"/>
</dbReference>
<dbReference type="GO" id="GO:0005875">
    <property type="term" value="C:microtubule associated complex"/>
    <property type="evidence" value="ECO:0007669"/>
    <property type="project" value="TreeGrafter"/>
</dbReference>
<dbReference type="GO" id="GO:0007052">
    <property type="term" value="P:mitotic spindle organization"/>
    <property type="evidence" value="ECO:0007669"/>
    <property type="project" value="TreeGrafter"/>
</dbReference>
<keyword evidence="13 20" id="KW-0505">Motor protein</keyword>
<keyword evidence="6 20" id="KW-0547">Nucleotide-binding</keyword>
<dbReference type="PROSITE" id="PS50067">
    <property type="entry name" value="KINESIN_MOTOR_2"/>
    <property type="match status" value="1"/>
</dbReference>
<dbReference type="InterPro" id="IPR027640">
    <property type="entry name" value="Kinesin-like_fam"/>
</dbReference>
<dbReference type="PROSITE" id="PS00411">
    <property type="entry name" value="KINESIN_MOTOR_1"/>
    <property type="match status" value="1"/>
</dbReference>
<dbReference type="InterPro" id="IPR027417">
    <property type="entry name" value="P-loop_NTPase"/>
</dbReference>
<dbReference type="Gene3D" id="3.40.50.1240">
    <property type="entry name" value="Phosphoglycerate mutase-like"/>
    <property type="match status" value="1"/>
</dbReference>
<evidence type="ECO:0000256" key="5">
    <source>
        <dbReference type="ARBA" id="ARBA00022701"/>
    </source>
</evidence>
<comment type="function">
    <text evidence="15">Displays phosphatase activity for serine/threonine residues, and dephosphorylates and activates Pk92B kinase. Has apparently no phosphoglycerate mutase activity.</text>
</comment>
<comment type="catalytic activity">
    <reaction evidence="18">
        <text>O-phospho-L-threonyl-[protein] + H2O = L-threonyl-[protein] + phosphate</text>
        <dbReference type="Rhea" id="RHEA:47004"/>
        <dbReference type="Rhea" id="RHEA-COMP:11060"/>
        <dbReference type="Rhea" id="RHEA-COMP:11605"/>
        <dbReference type="ChEBI" id="CHEBI:15377"/>
        <dbReference type="ChEBI" id="CHEBI:30013"/>
        <dbReference type="ChEBI" id="CHEBI:43474"/>
        <dbReference type="ChEBI" id="CHEBI:61977"/>
        <dbReference type="EC" id="3.1.3.16"/>
    </reaction>
</comment>
<dbReference type="GO" id="GO:0005524">
    <property type="term" value="F:ATP binding"/>
    <property type="evidence" value="ECO:0007669"/>
    <property type="project" value="UniProtKB-UniRule"/>
</dbReference>
<feature type="coiled-coil region" evidence="22">
    <location>
        <begin position="422"/>
        <end position="492"/>
    </location>
</feature>
<evidence type="ECO:0000256" key="15">
    <source>
        <dbReference type="ARBA" id="ARBA00037234"/>
    </source>
</evidence>
<dbReference type="InterPro" id="IPR019821">
    <property type="entry name" value="Kinesin_motor_CS"/>
</dbReference>
<evidence type="ECO:0000256" key="21">
    <source>
        <dbReference type="RuleBase" id="RU000394"/>
    </source>
</evidence>
<organism evidence="25 26">
    <name type="scientific">Aphis craccivora</name>
    <name type="common">Cowpea aphid</name>
    <dbReference type="NCBI Taxonomy" id="307492"/>
    <lineage>
        <taxon>Eukaryota</taxon>
        <taxon>Metazoa</taxon>
        <taxon>Ecdysozoa</taxon>
        <taxon>Arthropoda</taxon>
        <taxon>Hexapoda</taxon>
        <taxon>Insecta</taxon>
        <taxon>Pterygota</taxon>
        <taxon>Neoptera</taxon>
        <taxon>Paraneoptera</taxon>
        <taxon>Hemiptera</taxon>
        <taxon>Sternorrhyncha</taxon>
        <taxon>Aphidomorpha</taxon>
        <taxon>Aphidoidea</taxon>
        <taxon>Aphididae</taxon>
        <taxon>Aphidini</taxon>
        <taxon>Aphis</taxon>
        <taxon>Aphis</taxon>
    </lineage>
</organism>
<dbReference type="CDD" id="cd07067">
    <property type="entry name" value="HP_PGM_like"/>
    <property type="match status" value="1"/>
</dbReference>
<keyword evidence="12" id="KW-0472">Membrane</keyword>
<dbReference type="PRINTS" id="PR00380">
    <property type="entry name" value="KINESINHEAVY"/>
</dbReference>
<comment type="subunit">
    <text evidence="16">Interacts with Pk92B/ASK1.</text>
</comment>
<dbReference type="GO" id="GO:0051231">
    <property type="term" value="P:spindle elongation"/>
    <property type="evidence" value="ECO:0007669"/>
    <property type="project" value="TreeGrafter"/>
</dbReference>
<evidence type="ECO:0000256" key="19">
    <source>
        <dbReference type="ARBA" id="ARBA00060187"/>
    </source>
</evidence>
<keyword evidence="7" id="KW-1000">Mitochondrion outer membrane</keyword>
<dbReference type="OrthoDB" id="3176171at2759"/>
<accession>A0A6G0YN77</accession>
<feature type="region of interest" description="Disordered" evidence="23">
    <location>
        <begin position="48"/>
        <end position="68"/>
    </location>
</feature>
<comment type="caution">
    <text evidence="25">The sequence shown here is derived from an EMBL/GenBank/DDBJ whole genome shotgun (WGS) entry which is preliminary data.</text>
</comment>
<dbReference type="GO" id="GO:0008017">
    <property type="term" value="F:microtubule binding"/>
    <property type="evidence" value="ECO:0007669"/>
    <property type="project" value="InterPro"/>
</dbReference>
<dbReference type="SMART" id="SM00855">
    <property type="entry name" value="PGAM"/>
    <property type="match status" value="1"/>
</dbReference>
<evidence type="ECO:0000256" key="1">
    <source>
        <dbReference type="ARBA" id="ARBA00004245"/>
    </source>
</evidence>
<keyword evidence="4" id="KW-0963">Cytoplasm</keyword>
<evidence type="ECO:0000256" key="6">
    <source>
        <dbReference type="ARBA" id="ARBA00022741"/>
    </source>
</evidence>
<evidence type="ECO:0000256" key="10">
    <source>
        <dbReference type="ARBA" id="ARBA00023054"/>
    </source>
</evidence>
<keyword evidence="9 20" id="KW-0067">ATP-binding</keyword>
<proteinExistence type="inferred from homology"/>
<dbReference type="FunFam" id="3.40.850.10:FF:000029">
    <property type="entry name" value="Kinesin-like protein KIF17"/>
    <property type="match status" value="1"/>
</dbReference>
<evidence type="ECO:0000256" key="3">
    <source>
        <dbReference type="ARBA" id="ARBA00006717"/>
    </source>
</evidence>
<dbReference type="Pfam" id="PF00300">
    <property type="entry name" value="His_Phos_1"/>
    <property type="match status" value="1"/>
</dbReference>
<evidence type="ECO:0000256" key="18">
    <source>
        <dbReference type="ARBA" id="ARBA00048336"/>
    </source>
</evidence>
<dbReference type="SMART" id="SM00129">
    <property type="entry name" value="KISc"/>
    <property type="match status" value="1"/>
</dbReference>
<dbReference type="InterPro" id="IPR029033">
    <property type="entry name" value="His_PPase_superfam"/>
</dbReference>
<keyword evidence="5 21" id="KW-0493">Microtubule</keyword>
<evidence type="ECO:0000256" key="4">
    <source>
        <dbReference type="ARBA" id="ARBA00022490"/>
    </source>
</evidence>
<evidence type="ECO:0000256" key="13">
    <source>
        <dbReference type="ARBA" id="ARBA00023175"/>
    </source>
</evidence>
<dbReference type="GO" id="GO:0004722">
    <property type="term" value="F:protein serine/threonine phosphatase activity"/>
    <property type="evidence" value="ECO:0007669"/>
    <property type="project" value="UniProtKB-EC"/>
</dbReference>
<feature type="coiled-coil region" evidence="22">
    <location>
        <begin position="551"/>
        <end position="630"/>
    </location>
</feature>
<dbReference type="AlphaFoldDB" id="A0A6G0YN77"/>
<dbReference type="GO" id="GO:0003777">
    <property type="term" value="F:microtubule motor activity"/>
    <property type="evidence" value="ECO:0007669"/>
    <property type="project" value="InterPro"/>
</dbReference>
<evidence type="ECO:0000256" key="9">
    <source>
        <dbReference type="ARBA" id="ARBA00022840"/>
    </source>
</evidence>
<evidence type="ECO:0000256" key="7">
    <source>
        <dbReference type="ARBA" id="ARBA00022787"/>
    </source>
</evidence>
<comment type="function">
    <text evidence="19">Plus-end directed microtubule motor that may be used for anterograde axonal transport and could conceivably move cargos in fly neurons different than those moved by kinesin heavy chain or other plus-end directed motors.</text>
</comment>
<evidence type="ECO:0000256" key="20">
    <source>
        <dbReference type="PROSITE-ProRule" id="PRU00283"/>
    </source>
</evidence>
<dbReference type="Gene3D" id="3.40.850.10">
    <property type="entry name" value="Kinesin motor domain"/>
    <property type="match status" value="1"/>
</dbReference>
<evidence type="ECO:0000256" key="23">
    <source>
        <dbReference type="SAM" id="MobiDB-lite"/>
    </source>
</evidence>
<gene>
    <name evidence="25" type="ORF">FWK35_00012254</name>
</gene>
<evidence type="ECO:0000256" key="8">
    <source>
        <dbReference type="ARBA" id="ARBA00022801"/>
    </source>
</evidence>
<comment type="similarity">
    <text evidence="20 21">Belongs to the TRAFAC class myosin-kinesin ATPase superfamily. Kinesin family.</text>
</comment>
<dbReference type="GO" id="GO:0007018">
    <property type="term" value="P:microtubule-based movement"/>
    <property type="evidence" value="ECO:0007669"/>
    <property type="project" value="InterPro"/>
</dbReference>
<keyword evidence="8" id="KW-0378">Hydrolase</keyword>
<dbReference type="SUPFAM" id="SSF53254">
    <property type="entry name" value="Phosphoglycerate mutase-like"/>
    <property type="match status" value="1"/>
</dbReference>
<evidence type="ECO:0000256" key="17">
    <source>
        <dbReference type="ARBA" id="ARBA00047761"/>
    </source>
</evidence>
<evidence type="ECO:0000256" key="14">
    <source>
        <dbReference type="ARBA" id="ARBA00023212"/>
    </source>
</evidence>
<feature type="compositionally biased region" description="Basic and acidic residues" evidence="23">
    <location>
        <begin position="50"/>
        <end position="59"/>
    </location>
</feature>
<dbReference type="FunFam" id="3.40.50.1240:FF:000009">
    <property type="entry name" value="serine/threonine-protein phosphatase PGAM5, mitochondrial isoform X1"/>
    <property type="match status" value="1"/>
</dbReference>
<dbReference type="EMBL" id="VUJU01003119">
    <property type="protein sequence ID" value="KAF0759074.1"/>
    <property type="molecule type" value="Genomic_DNA"/>
</dbReference>
<sequence length="971" mass="111881">MAKYINKRFLSTIALCTGVGAASGFAVYSFYERKALINRSIEEGSYEDVSENKQRKWDSNWDNGRQPSAKTKKENIQVIVRCRPMSSKEVSNGYTEVVKISKDENSVAVAVPKNDDSEYKQFTFDSVFDWNSTQEELYKKMVHPLIESVLNGFNATIFAYGQTGTGKTFTMEGIRDEKLPLCEQENRGIIPRTFEQIFQTIEQSNNKQYLVFSSYLEIYQEEIHDLLESKSKGKCDLREDKDVGVYVNNLNKYICKNVQEILKVMQEGNKNRTIGATDMNEHSSRSHAIFTVTVEIKSSTERIRVGKLNLVDLAGSERQSKSGATGQRLKEAGKINLSLSTLGNVIHALVEENSSHIPYRDSKLTRLLQDSLGGNSKTLMIANIGPASYNWDETLTTLRYANRAKNIHNAPRVNEDPKDALIRQYQDEISKLRNILNEKSSKKVTSKKGKQEEKSYDVENLQEHTKFLEKQQQDLNEKRNNILENKENLSTDDQNRMLYDIELEKAKVAEEMDFMASLITRIQSMESSVLRGGKSITDHLYEQQSQIDKRNKEIQEEIKMEQELAKNLEEIAGYTESIRETYSTLMEEVESKEAKLDKLTVLYQSLKRELKVKEDEYSNQRRDIESNQEAMTRQLKLGNIIMSNFIPQDELQSVKDRLYYDDDTNEWRMVSNQLEGHTRGCINGVINTRRNENLITLNLLTLEHKLEEYKKPEISPSLLSMLDEALKVEDDLQVDASIAERPKSVRIDSDKPELQDKYNKQIESQKSCATRHIFLIRHGQYNVYGETDGERKLTELGRKQALFTGERLSILNYPWTTITQSTMTRAMETCSIIQKQLPENIPLISSDLLIEGAPIQPDPPSKHWKPELYQFYRDGARIEAAFRKFIHRAPPEQKEDSYEIIVCHANVIRYFVMRSLQLNPEAWLRLSLDHASITWLSVFPNGRVALRYYSNSGYMPPDAINKQTILIKNLI</sequence>
<keyword evidence="14" id="KW-0206">Cytoskeleton</keyword>
<dbReference type="PANTHER" id="PTHR47969">
    <property type="entry name" value="CHROMOSOME-ASSOCIATED KINESIN KIF4A-RELATED"/>
    <property type="match status" value="1"/>
</dbReference>
<evidence type="ECO:0000256" key="16">
    <source>
        <dbReference type="ARBA" id="ARBA00038605"/>
    </source>
</evidence>
<protein>
    <recommendedName>
        <fullName evidence="21">Kinesin-like protein</fullName>
    </recommendedName>
</protein>
<feature type="domain" description="Kinesin motor" evidence="24">
    <location>
        <begin position="75"/>
        <end position="407"/>
    </location>
</feature>
<evidence type="ECO:0000256" key="2">
    <source>
        <dbReference type="ARBA" id="ARBA00004294"/>
    </source>
</evidence>